<dbReference type="InterPro" id="IPR000965">
    <property type="entry name" value="GPR_dom"/>
</dbReference>
<keyword evidence="5 16" id="KW-0028">Amino-acid biosynthesis</keyword>
<keyword evidence="20" id="KW-1185">Reference proteome</keyword>
<comment type="catalytic activity">
    <reaction evidence="15 16">
        <text>L-glutamate + ATP = L-glutamyl 5-phosphate + ADP</text>
        <dbReference type="Rhea" id="RHEA:14877"/>
        <dbReference type="ChEBI" id="CHEBI:29985"/>
        <dbReference type="ChEBI" id="CHEBI:30616"/>
        <dbReference type="ChEBI" id="CHEBI:58274"/>
        <dbReference type="ChEBI" id="CHEBI:456216"/>
        <dbReference type="EC" id="2.7.2.11"/>
    </reaction>
</comment>
<dbReference type="NCBIfam" id="NF001221">
    <property type="entry name" value="PRK00197.1"/>
    <property type="match status" value="1"/>
</dbReference>
<dbReference type="InterPro" id="IPR036393">
    <property type="entry name" value="AceGlu_kinase-like_sf"/>
</dbReference>
<dbReference type="NCBIfam" id="TIGR00407">
    <property type="entry name" value="proA"/>
    <property type="match status" value="1"/>
</dbReference>
<evidence type="ECO:0000256" key="2">
    <source>
        <dbReference type="ARBA" id="ARBA00005185"/>
    </source>
</evidence>
<gene>
    <name evidence="19" type="ORF">MAR_015080</name>
</gene>
<name>A0ABY7FJM1_MYAAR</name>
<evidence type="ECO:0000256" key="4">
    <source>
        <dbReference type="ARBA" id="ARBA00009302"/>
    </source>
</evidence>
<keyword evidence="13" id="KW-0511">Multifunctional enzyme</keyword>
<protein>
    <recommendedName>
        <fullName evidence="16">Delta-1-pyrroline-5-carboxylate synthase</fullName>
    </recommendedName>
    <domain>
        <recommendedName>
            <fullName evidence="16">Glutamate 5-kinase</fullName>
            <shortName evidence="16">GK</shortName>
            <ecNumber evidence="16">2.7.2.11</ecNumber>
        </recommendedName>
        <alternativeName>
            <fullName evidence="16">Gamma-glutamyl kinase</fullName>
        </alternativeName>
    </domain>
    <domain>
        <recommendedName>
            <fullName evidence="16">Gamma-glutamyl phosphate reductase</fullName>
            <shortName evidence="16">GPR</shortName>
            <ecNumber evidence="16">1.2.1.41</ecNumber>
        </recommendedName>
        <alternativeName>
            <fullName evidence="16">Glutamate-5-semialdehyde dehydrogenase</fullName>
        </alternativeName>
        <alternativeName>
            <fullName evidence="16">Glutamyl-gamma-semialdehyde dehydrogenase</fullName>
        </alternativeName>
    </domain>
</protein>
<feature type="domain" description="Aldehyde dehydrogenase" evidence="17">
    <location>
        <begin position="397"/>
        <end position="692"/>
    </location>
</feature>
<evidence type="ECO:0000256" key="13">
    <source>
        <dbReference type="ARBA" id="ARBA00023268"/>
    </source>
</evidence>
<keyword evidence="10 16" id="KW-0067">ATP-binding</keyword>
<keyword evidence="7 16" id="KW-0808">Transferase</keyword>
<accession>A0ABY7FJM1</accession>
<evidence type="ECO:0000256" key="6">
    <source>
        <dbReference type="ARBA" id="ARBA00022650"/>
    </source>
</evidence>
<keyword evidence="9 16" id="KW-0418">Kinase</keyword>
<dbReference type="InterPro" id="IPR016163">
    <property type="entry name" value="Ald_DH_C"/>
</dbReference>
<evidence type="ECO:0000256" key="14">
    <source>
        <dbReference type="ARBA" id="ARBA00049024"/>
    </source>
</evidence>
<keyword evidence="12 16" id="KW-0560">Oxidoreductase</keyword>
<dbReference type="Pfam" id="PF00171">
    <property type="entry name" value="Aldedh"/>
    <property type="match status" value="1"/>
</dbReference>
<dbReference type="HAMAP" id="MF_00412">
    <property type="entry name" value="ProA"/>
    <property type="match status" value="1"/>
</dbReference>
<dbReference type="PROSITE" id="PS00902">
    <property type="entry name" value="GLUTAMATE_5_KINASE"/>
    <property type="match status" value="1"/>
</dbReference>
<comment type="pathway">
    <text evidence="2 16">Amino-acid biosynthesis; L-proline biosynthesis; L-glutamate 5-semialdehyde from L-glutamate: step 1/2.</text>
</comment>
<organism evidence="19 20">
    <name type="scientific">Mya arenaria</name>
    <name type="common">Soft-shell clam</name>
    <dbReference type="NCBI Taxonomy" id="6604"/>
    <lineage>
        <taxon>Eukaryota</taxon>
        <taxon>Metazoa</taxon>
        <taxon>Spiralia</taxon>
        <taxon>Lophotrochozoa</taxon>
        <taxon>Mollusca</taxon>
        <taxon>Bivalvia</taxon>
        <taxon>Autobranchia</taxon>
        <taxon>Heteroconchia</taxon>
        <taxon>Euheterodonta</taxon>
        <taxon>Imparidentia</taxon>
        <taxon>Neoheterodontei</taxon>
        <taxon>Myida</taxon>
        <taxon>Myoidea</taxon>
        <taxon>Myidae</taxon>
        <taxon>Mya</taxon>
    </lineage>
</organism>
<evidence type="ECO:0000256" key="12">
    <source>
        <dbReference type="ARBA" id="ARBA00023002"/>
    </source>
</evidence>
<keyword evidence="11 16" id="KW-0521">NADP</keyword>
<dbReference type="Gene3D" id="3.40.309.10">
    <property type="entry name" value="Aldehyde Dehydrogenase, Chain A, domain 2"/>
    <property type="match status" value="1"/>
</dbReference>
<dbReference type="SUPFAM" id="SSF53720">
    <property type="entry name" value="ALDH-like"/>
    <property type="match status" value="1"/>
</dbReference>
<reference evidence="19" key="1">
    <citation type="submission" date="2022-11" db="EMBL/GenBank/DDBJ databases">
        <title>Centuries of genome instability and evolution in soft-shell clam transmissible cancer (bioRxiv).</title>
        <authorList>
            <person name="Hart S.F.M."/>
            <person name="Yonemitsu M.A."/>
            <person name="Giersch R.M."/>
            <person name="Beal B.F."/>
            <person name="Arriagada G."/>
            <person name="Davis B.W."/>
            <person name="Ostrander E.A."/>
            <person name="Goff S.P."/>
            <person name="Metzger M.J."/>
        </authorList>
    </citation>
    <scope>NUCLEOTIDE SEQUENCE</scope>
    <source>
        <strain evidence="19">MELC-2E11</strain>
        <tissue evidence="19">Siphon/mantle</tissue>
    </source>
</reference>
<keyword evidence="8 16" id="KW-0547">Nucleotide-binding</keyword>
<dbReference type="PANTHER" id="PTHR11063">
    <property type="entry name" value="GLUTAMATE SEMIALDEHYDE DEHYDROGENASE"/>
    <property type="match status" value="1"/>
</dbReference>
<dbReference type="EMBL" id="CP111023">
    <property type="protein sequence ID" value="WAR21106.1"/>
    <property type="molecule type" value="Genomic_DNA"/>
</dbReference>
<comment type="similarity">
    <text evidence="4 16">In the N-terminal section; belongs to the glutamate 5-kinase family.</text>
</comment>
<evidence type="ECO:0000313" key="19">
    <source>
        <dbReference type="EMBL" id="WAR21106.1"/>
    </source>
</evidence>
<evidence type="ECO:0000256" key="11">
    <source>
        <dbReference type="ARBA" id="ARBA00022857"/>
    </source>
</evidence>
<evidence type="ECO:0000259" key="17">
    <source>
        <dbReference type="Pfam" id="PF00171"/>
    </source>
</evidence>
<comment type="catalytic activity">
    <reaction evidence="14 16">
        <text>L-glutamate 5-semialdehyde + phosphate + NADP(+) = L-glutamyl 5-phosphate + NADPH + H(+)</text>
        <dbReference type="Rhea" id="RHEA:19541"/>
        <dbReference type="ChEBI" id="CHEBI:15378"/>
        <dbReference type="ChEBI" id="CHEBI:43474"/>
        <dbReference type="ChEBI" id="CHEBI:57783"/>
        <dbReference type="ChEBI" id="CHEBI:58066"/>
        <dbReference type="ChEBI" id="CHEBI:58274"/>
        <dbReference type="ChEBI" id="CHEBI:58349"/>
        <dbReference type="EC" id="1.2.1.41"/>
    </reaction>
</comment>
<dbReference type="PIRSF" id="PIRSF036429">
    <property type="entry name" value="P5C_syn"/>
    <property type="match status" value="1"/>
</dbReference>
<dbReference type="InterPro" id="IPR001048">
    <property type="entry name" value="Asp/Glu/Uridylate_kinase"/>
</dbReference>
<dbReference type="Proteomes" id="UP001164746">
    <property type="component" value="Chromosome 12"/>
</dbReference>
<evidence type="ECO:0000313" key="20">
    <source>
        <dbReference type="Proteomes" id="UP001164746"/>
    </source>
</evidence>
<evidence type="ECO:0000256" key="5">
    <source>
        <dbReference type="ARBA" id="ARBA00022605"/>
    </source>
</evidence>
<dbReference type="InterPro" id="IPR016161">
    <property type="entry name" value="Ald_DH/histidinol_DH"/>
</dbReference>
<feature type="domain" description="Aspartate/glutamate/uridylate kinase" evidence="18">
    <location>
        <begin position="109"/>
        <end position="362"/>
    </location>
</feature>
<evidence type="ECO:0000256" key="16">
    <source>
        <dbReference type="PIRNR" id="PIRNR036429"/>
    </source>
</evidence>
<evidence type="ECO:0000256" key="7">
    <source>
        <dbReference type="ARBA" id="ARBA00022679"/>
    </source>
</evidence>
<evidence type="ECO:0000259" key="18">
    <source>
        <dbReference type="Pfam" id="PF00696"/>
    </source>
</evidence>
<dbReference type="InterPro" id="IPR001057">
    <property type="entry name" value="Glu/AcGlu_kinase"/>
</dbReference>
<dbReference type="InterPro" id="IPR016162">
    <property type="entry name" value="Ald_DH_N"/>
</dbReference>
<evidence type="ECO:0000256" key="8">
    <source>
        <dbReference type="ARBA" id="ARBA00022741"/>
    </source>
</evidence>
<dbReference type="InterPro" id="IPR015590">
    <property type="entry name" value="Aldehyde_DH_dom"/>
</dbReference>
<evidence type="ECO:0000256" key="15">
    <source>
        <dbReference type="ARBA" id="ARBA00049141"/>
    </source>
</evidence>
<comment type="similarity">
    <text evidence="3 16">In the C-terminal section; belongs to the gamma-glutamyl phosphate reductase family.</text>
</comment>
<dbReference type="Gene3D" id="3.40.605.10">
    <property type="entry name" value="Aldehyde Dehydrogenase, Chain A, domain 1"/>
    <property type="match status" value="1"/>
</dbReference>
<evidence type="ECO:0000256" key="10">
    <source>
        <dbReference type="ARBA" id="ARBA00022840"/>
    </source>
</evidence>
<dbReference type="SUPFAM" id="SSF53633">
    <property type="entry name" value="Carbamate kinase-like"/>
    <property type="match status" value="1"/>
</dbReference>
<dbReference type="InterPro" id="IPR005766">
    <property type="entry name" value="P5_carboxy_syn"/>
</dbReference>
<dbReference type="PANTHER" id="PTHR11063:SF8">
    <property type="entry name" value="DELTA-1-PYRROLINE-5-CARBOXYLATE SYNTHASE"/>
    <property type="match status" value="1"/>
</dbReference>
<comment type="pathway">
    <text evidence="1 16">Amino-acid biosynthesis; L-proline biosynthesis; L-glutamate 5-semialdehyde from L-glutamate: step 2/2.</text>
</comment>
<proteinExistence type="inferred from homology"/>
<dbReference type="EC" id="1.2.1.41" evidence="16"/>
<dbReference type="NCBIfam" id="TIGR01092">
    <property type="entry name" value="P5CS"/>
    <property type="match status" value="1"/>
</dbReference>
<dbReference type="EC" id="2.7.2.11" evidence="16"/>
<dbReference type="Pfam" id="PF00696">
    <property type="entry name" value="AA_kinase"/>
    <property type="match status" value="1"/>
</dbReference>
<sequence length="831" mass="90470">MHRVIGERGRSSFCAKCLIQSVSSDLTVCKTTTYRHMSMYRGKHTALASLAALRSNSSYKLINTNNVNTIMRQGYRTSGGGDKRPELASHNRGQHSERFLYRGDLKKANRIIVKLGSAVITREDECGLALGRLASIVEQVSELQSQGKQMVLVTSGAVAFGKQKLRHEIAMSKSVRQTISVNTSGGLLQFEPRACAAAGQSGLMSLYEAMFTQYGFKTAQVLVNQRDFQNEFTSMHLVDAMSELMFYNIIPIVNANDAIASPPEMDKDLAGVISVKDNDSLAARLAVNMQADLLVLMSDVDGLHTSPPGTEGSRLVKTFSPKMDLCNVVFQGKSRVGLGGMESKVGAAAWALEKGVSVVICDGRNYGSLPSIIQGKSVGTFFTNAKNINSPVEVEAVKAKEASQTLQKLRPADRKAIIEKLADLLIERKEDILVANNRDVLLAKRGDISEQLLNRLQLTTDKLQTLATGLRQIAEKCETTLGRVLEKTRISDKLSLKKITAPIGVLLVIFESRPDCLPQVAALAICSGNGLLLKGGSEAQHSNAILYALVREALGSVQAEEGETDLRDAVALVSKREDIDDLLVLDDYINLVIPRGSSSLVRDIQQKSHGIPVLGHSEGICHVYVDENCDHDMAIKIAVDSKCDYPSACNAMETLLIHKSHIKSGLMDDICDELKKKMVRLYSGPRLQSMMKFSPPPAVSLHKEYGDLQLTLEVTDDVDGAIDHINKYGSSHTDSIVTSSDAAAKEFLECVDSACVFHNASAEVGISTSRIHARGPVGIEGLLTTKWQLEGDGHTVKEFTDGKYQYLHERLPVTVDGKEVFTPASGDSSYV</sequence>
<dbReference type="CDD" id="cd07079">
    <property type="entry name" value="ALDH_F18-19_ProA-GPR"/>
    <property type="match status" value="1"/>
</dbReference>
<evidence type="ECO:0000256" key="1">
    <source>
        <dbReference type="ARBA" id="ARBA00004985"/>
    </source>
</evidence>
<dbReference type="Gene3D" id="3.40.1160.10">
    <property type="entry name" value="Acetylglutamate kinase-like"/>
    <property type="match status" value="1"/>
</dbReference>
<keyword evidence="6 16" id="KW-0641">Proline biosynthesis</keyword>
<dbReference type="InterPro" id="IPR019797">
    <property type="entry name" value="Glutamate_5-kinase_CS"/>
</dbReference>
<evidence type="ECO:0000256" key="9">
    <source>
        <dbReference type="ARBA" id="ARBA00022777"/>
    </source>
</evidence>
<dbReference type="PRINTS" id="PR00474">
    <property type="entry name" value="GLU5KINASE"/>
</dbReference>
<evidence type="ECO:0000256" key="3">
    <source>
        <dbReference type="ARBA" id="ARBA00006300"/>
    </source>
</evidence>